<keyword evidence="3" id="KW-0808">Transferase</keyword>
<dbReference type="GO" id="GO:0008483">
    <property type="term" value="F:transaminase activity"/>
    <property type="evidence" value="ECO:0007669"/>
    <property type="project" value="UniProtKB-KW"/>
</dbReference>
<evidence type="ECO:0000259" key="2">
    <source>
        <dbReference type="Pfam" id="PF00266"/>
    </source>
</evidence>
<evidence type="ECO:0000313" key="4">
    <source>
        <dbReference type="Proteomes" id="UP000319732"/>
    </source>
</evidence>
<dbReference type="InterPro" id="IPR015421">
    <property type="entry name" value="PyrdxlP-dep_Trfase_major"/>
</dbReference>
<dbReference type="EMBL" id="VHSG01000005">
    <property type="protein sequence ID" value="TQV84736.1"/>
    <property type="molecule type" value="Genomic_DNA"/>
</dbReference>
<dbReference type="InterPro" id="IPR015422">
    <property type="entry name" value="PyrdxlP-dep_Trfase_small"/>
</dbReference>
<dbReference type="Pfam" id="PF00266">
    <property type="entry name" value="Aminotran_5"/>
    <property type="match status" value="1"/>
</dbReference>
<gene>
    <name evidence="3" type="ORF">FKG94_04230</name>
</gene>
<keyword evidence="1" id="KW-0663">Pyridoxal phosphate</keyword>
<keyword evidence="4" id="KW-1185">Reference proteome</keyword>
<dbReference type="AlphaFoldDB" id="A0A545U5J9"/>
<accession>A0A545U5J9</accession>
<dbReference type="InterPro" id="IPR000192">
    <property type="entry name" value="Aminotrans_V_dom"/>
</dbReference>
<dbReference type="RefSeq" id="WP_142902941.1">
    <property type="nucleotide sequence ID" value="NZ_ML660088.1"/>
</dbReference>
<name>A0A545U5J9_9GAMM</name>
<evidence type="ECO:0000313" key="3">
    <source>
        <dbReference type="EMBL" id="TQV84736.1"/>
    </source>
</evidence>
<dbReference type="Gene3D" id="3.40.640.10">
    <property type="entry name" value="Type I PLP-dependent aspartate aminotransferase-like (Major domain)"/>
    <property type="match status" value="1"/>
</dbReference>
<protein>
    <submittedName>
        <fullName evidence="3">Aminotransferase class V-fold PLP-dependent enzyme</fullName>
    </submittedName>
</protein>
<keyword evidence="3" id="KW-0032">Aminotransferase</keyword>
<dbReference type="OrthoDB" id="9804366at2"/>
<organism evidence="3 4">
    <name type="scientific">Exilibacterium tricleocarpae</name>
    <dbReference type="NCBI Taxonomy" id="2591008"/>
    <lineage>
        <taxon>Bacteria</taxon>
        <taxon>Pseudomonadati</taxon>
        <taxon>Pseudomonadota</taxon>
        <taxon>Gammaproteobacteria</taxon>
        <taxon>Cellvibrionales</taxon>
        <taxon>Cellvibrionaceae</taxon>
        <taxon>Exilibacterium</taxon>
    </lineage>
</organism>
<dbReference type="Proteomes" id="UP000319732">
    <property type="component" value="Unassembled WGS sequence"/>
</dbReference>
<comment type="caution">
    <text evidence="3">The sequence shown here is derived from an EMBL/GenBank/DDBJ whole genome shotgun (WGS) entry which is preliminary data.</text>
</comment>
<dbReference type="PANTHER" id="PTHR43686">
    <property type="entry name" value="SULFURTRANSFERASE-RELATED"/>
    <property type="match status" value="1"/>
</dbReference>
<dbReference type="InterPro" id="IPR015424">
    <property type="entry name" value="PyrdxlP-dep_Trfase"/>
</dbReference>
<reference evidence="3 4" key="1">
    <citation type="submission" date="2019-06" db="EMBL/GenBank/DDBJ databases">
        <title>Whole genome sequence for Cellvibrionaceae sp. R142.</title>
        <authorList>
            <person name="Wang G."/>
        </authorList>
    </citation>
    <scope>NUCLEOTIDE SEQUENCE [LARGE SCALE GENOMIC DNA]</scope>
    <source>
        <strain evidence="3 4">R142</strain>
    </source>
</reference>
<feature type="domain" description="Aminotransferase class V" evidence="2">
    <location>
        <begin position="33"/>
        <end position="408"/>
    </location>
</feature>
<evidence type="ECO:0000256" key="1">
    <source>
        <dbReference type="ARBA" id="ARBA00022898"/>
    </source>
</evidence>
<sequence length="566" mass="62369">MVEKIALIDRIRDSVIGEGAGIETPFGPKPLVYADYTASGRALGFIEDYIHQRVLPFYANTHTESSFTGSQTTALREQARQLIHRSVNGGEDDRVIFCGAGSTAAIHKLIDILNLRLPADLNRRYRFDRQLADADRPVVFIGPYEHHSNEIPWRESIAELVVIPLDSDGLLDVDALEQQLHDYAGRPLKIGSFSAASNVTGIKTDVDKIARLLHRHGALGFWDYAAAAPYVGIDMTGEHTRGGDSSKDAVFISPHKFIGGPGTPGVLVVKQHLLANRVPAVPGGGTVVYVTPEDHRFSADPERREEGGTPAIVESIRAGLVFKLQQDVGTDMIEQRESALVRRALARWSACDTIEVLGNTTAPRLSIVALRIKYKQKDLHYGFVAALLNDLFGIQARGGCSCAGPYGHTLLGMDMDYSKALEAQLLAGHMIMRPGWVRVNFNYFISDEMFEYLVAAVELVAAHGWRLLPYYRYQSESGVWRYQGEDMALQTRLSDIDYFASQSTLGKPVAPPSLATCLALAQQELTRTSRQGRRFSIELPPAAELLRWFVLPQETAATAQTPVEVG</sequence>
<proteinExistence type="predicted"/>
<dbReference type="Gene3D" id="3.90.1150.10">
    <property type="entry name" value="Aspartate Aminotransferase, domain 1"/>
    <property type="match status" value="1"/>
</dbReference>
<dbReference type="PANTHER" id="PTHR43686:SF1">
    <property type="entry name" value="AMINOTRAN_5 DOMAIN-CONTAINING PROTEIN"/>
    <property type="match status" value="1"/>
</dbReference>
<dbReference type="SUPFAM" id="SSF53383">
    <property type="entry name" value="PLP-dependent transferases"/>
    <property type="match status" value="1"/>
</dbReference>